<dbReference type="KEGG" id="fak:FUA48_08990"/>
<dbReference type="OrthoDB" id="7839302at2"/>
<name>A0A5B9FQV6_9FLAO</name>
<dbReference type="InterPro" id="IPR009671">
    <property type="entry name" value="RraB_dom"/>
</dbReference>
<gene>
    <name evidence="2" type="ORF">FUA48_08990</name>
</gene>
<feature type="domain" description="Regulator of ribonuclease activity B" evidence="1">
    <location>
        <begin position="30"/>
        <end position="127"/>
    </location>
</feature>
<dbReference type="RefSeq" id="WP_147583217.1">
    <property type="nucleotide sequence ID" value="NZ_CP042831.1"/>
</dbReference>
<evidence type="ECO:0000313" key="3">
    <source>
        <dbReference type="Proteomes" id="UP000321222"/>
    </source>
</evidence>
<protein>
    <submittedName>
        <fullName evidence="2">Ribonuclease E inhibitor RraB</fullName>
    </submittedName>
</protein>
<sequence length="131" mass="15229">MKKALISLISTLNPFSKSKKNSPEQHLSPDEKVIKALKSYGDNHSIPRQIDYWIYFKSEYDRDLFIQEILNDFKIENKSYDKSLGDLAYSLHISNINIIDITLIKQVTLFLNNKAHAFNGDYDGWETSIEK</sequence>
<reference evidence="2 3" key="1">
    <citation type="submission" date="2019-08" db="EMBL/GenBank/DDBJ databases">
        <title>Flavobacterium alkalisoli sp. nov., isolated from rhizosphere soil of Suaeda salsa.</title>
        <authorList>
            <person name="Sun J.-Q."/>
            <person name="Xu L."/>
        </authorList>
    </citation>
    <scope>NUCLEOTIDE SEQUENCE [LARGE SCALE GENOMIC DNA]</scope>
    <source>
        <strain evidence="2 3">XS-5</strain>
    </source>
</reference>
<dbReference type="Gene3D" id="3.30.70.970">
    <property type="entry name" value="RraB-like"/>
    <property type="match status" value="1"/>
</dbReference>
<evidence type="ECO:0000313" key="2">
    <source>
        <dbReference type="EMBL" id="QEE49713.1"/>
    </source>
</evidence>
<evidence type="ECO:0000259" key="1">
    <source>
        <dbReference type="Pfam" id="PF06877"/>
    </source>
</evidence>
<dbReference type="Proteomes" id="UP000321222">
    <property type="component" value="Chromosome"/>
</dbReference>
<accession>A0A5B9FQV6</accession>
<organism evidence="2 3">
    <name type="scientific">Flavobacterium alkalisoli</name>
    <dbReference type="NCBI Taxonomy" id="2602769"/>
    <lineage>
        <taxon>Bacteria</taxon>
        <taxon>Pseudomonadati</taxon>
        <taxon>Bacteroidota</taxon>
        <taxon>Flavobacteriia</taxon>
        <taxon>Flavobacteriales</taxon>
        <taxon>Flavobacteriaceae</taxon>
        <taxon>Flavobacterium</taxon>
    </lineage>
</organism>
<proteinExistence type="predicted"/>
<dbReference type="SUPFAM" id="SSF89946">
    <property type="entry name" value="Hypothetical protein VC0424"/>
    <property type="match status" value="1"/>
</dbReference>
<dbReference type="InterPro" id="IPR036701">
    <property type="entry name" value="RraB-like_sf"/>
</dbReference>
<dbReference type="Pfam" id="PF06877">
    <property type="entry name" value="RraB"/>
    <property type="match status" value="1"/>
</dbReference>
<dbReference type="EMBL" id="CP042831">
    <property type="protein sequence ID" value="QEE49713.1"/>
    <property type="molecule type" value="Genomic_DNA"/>
</dbReference>
<dbReference type="AlphaFoldDB" id="A0A5B9FQV6"/>
<keyword evidence="3" id="KW-1185">Reference proteome</keyword>